<comment type="caution">
    <text evidence="2">The sequence shown here is derived from an EMBL/GenBank/DDBJ whole genome shotgun (WGS) entry which is preliminary data.</text>
</comment>
<sequence length="208" mass="22609">MTTPTKAATAAVLTLICCLSALLLPAASASANDEAVAGGGSWHQVHWHINAYRQTAGGQEISGVSGRCYGSWRDPSGQCFGYGERKTWHDSFPFRGYTHIEWSSHPAGCPDVPGGRDPAVWVHQVKIKTGYQGTGEDSFLCGWVDRGWNTMVVTGGKIRGYDGYLHDVQPSNGRLAEREHVQGGPLYVFLDASRDQGAVIGLRGWIRY</sequence>
<evidence type="ECO:0000313" key="3">
    <source>
        <dbReference type="Proteomes" id="UP001596135"/>
    </source>
</evidence>
<feature type="signal peptide" evidence="1">
    <location>
        <begin position="1"/>
        <end position="31"/>
    </location>
</feature>
<evidence type="ECO:0000313" key="2">
    <source>
        <dbReference type="EMBL" id="MFC6043003.1"/>
    </source>
</evidence>
<name>A0ABW1LH43_9ACTN</name>
<evidence type="ECO:0008006" key="4">
    <source>
        <dbReference type="Google" id="ProtNLM"/>
    </source>
</evidence>
<dbReference type="Proteomes" id="UP001596135">
    <property type="component" value="Unassembled WGS sequence"/>
</dbReference>
<keyword evidence="3" id="KW-1185">Reference proteome</keyword>
<protein>
    <recommendedName>
        <fullName evidence="4">Secreted protein</fullName>
    </recommendedName>
</protein>
<proteinExistence type="predicted"/>
<feature type="chain" id="PRO_5045653720" description="Secreted protein" evidence="1">
    <location>
        <begin position="32"/>
        <end position="208"/>
    </location>
</feature>
<reference evidence="3" key="1">
    <citation type="journal article" date="2019" name="Int. J. Syst. Evol. Microbiol.">
        <title>The Global Catalogue of Microorganisms (GCM) 10K type strain sequencing project: providing services to taxonomists for standard genome sequencing and annotation.</title>
        <authorList>
            <consortium name="The Broad Institute Genomics Platform"/>
            <consortium name="The Broad Institute Genome Sequencing Center for Infectious Disease"/>
            <person name="Wu L."/>
            <person name="Ma J."/>
        </authorList>
    </citation>
    <scope>NUCLEOTIDE SEQUENCE [LARGE SCALE GENOMIC DNA]</scope>
    <source>
        <strain evidence="3">CCUG 54522</strain>
    </source>
</reference>
<evidence type="ECO:0000256" key="1">
    <source>
        <dbReference type="SAM" id="SignalP"/>
    </source>
</evidence>
<organism evidence="2 3">
    <name type="scientific">Nocardioides hankookensis</name>
    <dbReference type="NCBI Taxonomy" id="443157"/>
    <lineage>
        <taxon>Bacteria</taxon>
        <taxon>Bacillati</taxon>
        <taxon>Actinomycetota</taxon>
        <taxon>Actinomycetes</taxon>
        <taxon>Propionibacteriales</taxon>
        <taxon>Nocardioidaceae</taxon>
        <taxon>Nocardioides</taxon>
    </lineage>
</organism>
<accession>A0ABW1LH43</accession>
<keyword evidence="1" id="KW-0732">Signal</keyword>
<dbReference type="RefSeq" id="WP_379152700.1">
    <property type="nucleotide sequence ID" value="NZ_JBHSRJ010000004.1"/>
</dbReference>
<dbReference type="EMBL" id="JBHSRJ010000004">
    <property type="protein sequence ID" value="MFC6043003.1"/>
    <property type="molecule type" value="Genomic_DNA"/>
</dbReference>
<gene>
    <name evidence="2" type="ORF">ACFPYL_07950</name>
</gene>